<keyword evidence="1" id="KW-0812">Transmembrane</keyword>
<keyword evidence="1" id="KW-1133">Transmembrane helix</keyword>
<sequence length="267" mass="31068">MKLLSSLGFIKKQRNYIRSGNFELEIFSDASLTGCGAVCKETRTHGYWSAEDKRHHIILLRVDNSTALSYINRIGSVKYPILSQLTREIWDWWAKRNLFIYASYIPSAQNTEADTESRIVSEETEWTLAQGYFQRIEDIFGPFDIDLFATSINTKCRRFITWQPDPLAEAIDAFSLSWAGLYFYVFSPFILILKVLRKIVMDKAEGIVVVPWWPAQPWFPLFNRLIIDQPIQFQPDIHMLSSPFRDIHPTWNRIFLVAAKLSGKPSY</sequence>
<evidence type="ECO:0000313" key="3">
    <source>
        <dbReference type="Proteomes" id="UP000075809"/>
    </source>
</evidence>
<keyword evidence="1" id="KW-0472">Membrane</keyword>
<dbReference type="PANTHER" id="PTHR33050:SF7">
    <property type="entry name" value="RIBONUCLEASE H"/>
    <property type="match status" value="1"/>
</dbReference>
<dbReference type="EMBL" id="KQ983217">
    <property type="protein sequence ID" value="KYQ46559.1"/>
    <property type="molecule type" value="Genomic_DNA"/>
</dbReference>
<feature type="transmembrane region" description="Helical" evidence="1">
    <location>
        <begin position="173"/>
        <end position="193"/>
    </location>
</feature>
<dbReference type="Proteomes" id="UP000075809">
    <property type="component" value="Unassembled WGS sequence"/>
</dbReference>
<keyword evidence="3" id="KW-1185">Reference proteome</keyword>
<evidence type="ECO:0000313" key="2">
    <source>
        <dbReference type="EMBL" id="KYQ46559.1"/>
    </source>
</evidence>
<dbReference type="InterPro" id="IPR052055">
    <property type="entry name" value="Hepadnavirus_pol/RT"/>
</dbReference>
<dbReference type="AlphaFoldDB" id="A0A151WFC8"/>
<dbReference type="PANTHER" id="PTHR33050">
    <property type="entry name" value="REVERSE TRANSCRIPTASE DOMAIN-CONTAINING PROTEIN"/>
    <property type="match status" value="1"/>
</dbReference>
<accession>A0A151WFC8</accession>
<organism evidence="2 3">
    <name type="scientific">Mycetomoellerius zeteki</name>
    <dbReference type="NCBI Taxonomy" id="64791"/>
    <lineage>
        <taxon>Eukaryota</taxon>
        <taxon>Metazoa</taxon>
        <taxon>Ecdysozoa</taxon>
        <taxon>Arthropoda</taxon>
        <taxon>Hexapoda</taxon>
        <taxon>Insecta</taxon>
        <taxon>Pterygota</taxon>
        <taxon>Neoptera</taxon>
        <taxon>Endopterygota</taxon>
        <taxon>Hymenoptera</taxon>
        <taxon>Apocrita</taxon>
        <taxon>Aculeata</taxon>
        <taxon>Formicoidea</taxon>
        <taxon>Formicidae</taxon>
        <taxon>Myrmicinae</taxon>
        <taxon>Mycetomoellerius</taxon>
    </lineage>
</organism>
<reference evidence="2 3" key="1">
    <citation type="submission" date="2015-09" db="EMBL/GenBank/DDBJ databases">
        <title>Trachymyrmex zeteki WGS genome.</title>
        <authorList>
            <person name="Nygaard S."/>
            <person name="Hu H."/>
            <person name="Boomsma J."/>
            <person name="Zhang G."/>
        </authorList>
    </citation>
    <scope>NUCLEOTIDE SEQUENCE [LARGE SCALE GENOMIC DNA]</scope>
    <source>
        <strain evidence="2">Tzet28-1</strain>
        <tissue evidence="2">Whole body</tissue>
    </source>
</reference>
<dbReference type="STRING" id="64791.A0A151WFC8"/>
<proteinExistence type="predicted"/>
<evidence type="ECO:0000256" key="1">
    <source>
        <dbReference type="SAM" id="Phobius"/>
    </source>
</evidence>
<name>A0A151WFC8_9HYME</name>
<protein>
    <recommendedName>
        <fullName evidence="4">RNase H type-1 domain-containing protein</fullName>
    </recommendedName>
</protein>
<dbReference type="CDD" id="cd09275">
    <property type="entry name" value="RNase_HI_RT_DIRS1"/>
    <property type="match status" value="1"/>
</dbReference>
<evidence type="ECO:0008006" key="4">
    <source>
        <dbReference type="Google" id="ProtNLM"/>
    </source>
</evidence>
<gene>
    <name evidence="2" type="ORF">ALC60_14438</name>
</gene>